<dbReference type="Gene3D" id="1.10.10.2840">
    <property type="entry name" value="PucR C-terminal helix-turn-helix domain"/>
    <property type="match status" value="1"/>
</dbReference>
<dbReference type="InterPro" id="IPR025736">
    <property type="entry name" value="PucR_C-HTH_dom"/>
</dbReference>
<evidence type="ECO:0000313" key="4">
    <source>
        <dbReference type="EMBL" id="MFD0690130.1"/>
    </source>
</evidence>
<dbReference type="InterPro" id="IPR042070">
    <property type="entry name" value="PucR_C-HTH_sf"/>
</dbReference>
<accession>A0ABW2XWF5</accession>
<feature type="domain" description="PucR C-terminal helix-turn-helix" evidence="2">
    <location>
        <begin position="337"/>
        <end position="384"/>
    </location>
</feature>
<keyword evidence="5" id="KW-1185">Reference proteome</keyword>
<dbReference type="InterPro" id="IPR041522">
    <property type="entry name" value="CdaR_GGDEF"/>
</dbReference>
<evidence type="ECO:0000259" key="2">
    <source>
        <dbReference type="Pfam" id="PF13556"/>
    </source>
</evidence>
<comment type="caution">
    <text evidence="4">The sequence shown here is derived from an EMBL/GenBank/DDBJ whole genome shotgun (WGS) entry which is preliminary data.</text>
</comment>
<dbReference type="RefSeq" id="WP_131755389.1">
    <property type="nucleotide sequence ID" value="NZ_CAACUY010000005.1"/>
</dbReference>
<comment type="similarity">
    <text evidence="1">Belongs to the CdaR family.</text>
</comment>
<sequence length="400" mass="43465">MGSLIAELSGRVEANARAAVGVYRSEVEDYRLLERDARSRVEAMDYSVWLRRRTIELASDAVPLTDGDLAYMASVGERRAELGLPLPAHKQLIVAHTRLMLREIHEPAGPDDGGDLMCLMRWFGPQGTRGSNAYMAGYLAGQHRRLSFAGRVRMLAEALLTDDPAAAQFAEAVAMPLHPRYLVAVVRVPKRPHPSRRRRRAVTEALLQRHGAPVRWDVPDEMVALLPVHGPETPGKAPGQALAAVCGAEDRALALVRDFADAVGRPCAVGVGDGATGSLARTAAHARRVSRAAPLQDVPCRLHALPDVFLELGVAHVPEAEKWLREIGDALSAGPDLVATLDAYYRNDMNRLRTASALSVHPRTLDYRLRRVQDLSGIAPGSTHGVRVLSVVVGRTLARP</sequence>
<protein>
    <submittedName>
        <fullName evidence="4">PucR family transcriptional regulator</fullName>
    </submittedName>
</protein>
<gene>
    <name evidence="4" type="ORF">ACFQZM_36960</name>
</gene>
<evidence type="ECO:0000259" key="3">
    <source>
        <dbReference type="Pfam" id="PF17853"/>
    </source>
</evidence>
<dbReference type="Proteomes" id="UP001597063">
    <property type="component" value="Unassembled WGS sequence"/>
</dbReference>
<dbReference type="Pfam" id="PF17853">
    <property type="entry name" value="GGDEF_2"/>
    <property type="match status" value="1"/>
</dbReference>
<evidence type="ECO:0000256" key="1">
    <source>
        <dbReference type="ARBA" id="ARBA00006754"/>
    </source>
</evidence>
<proteinExistence type="inferred from homology"/>
<dbReference type="InterPro" id="IPR051448">
    <property type="entry name" value="CdaR-like_regulators"/>
</dbReference>
<feature type="domain" description="CdaR GGDEF-like" evidence="3">
    <location>
        <begin position="163"/>
        <end position="289"/>
    </location>
</feature>
<evidence type="ECO:0000313" key="5">
    <source>
        <dbReference type="Proteomes" id="UP001597063"/>
    </source>
</evidence>
<reference evidence="5" key="1">
    <citation type="journal article" date="2019" name="Int. J. Syst. Evol. Microbiol.">
        <title>The Global Catalogue of Microorganisms (GCM) 10K type strain sequencing project: providing services to taxonomists for standard genome sequencing and annotation.</title>
        <authorList>
            <consortium name="The Broad Institute Genomics Platform"/>
            <consortium name="The Broad Institute Genome Sequencing Center for Infectious Disease"/>
            <person name="Wu L."/>
            <person name="Ma J."/>
        </authorList>
    </citation>
    <scope>NUCLEOTIDE SEQUENCE [LARGE SCALE GENOMIC DNA]</scope>
    <source>
        <strain evidence="5">JCM 9371</strain>
    </source>
</reference>
<dbReference type="Pfam" id="PF13556">
    <property type="entry name" value="HTH_30"/>
    <property type="match status" value="1"/>
</dbReference>
<dbReference type="PANTHER" id="PTHR33744">
    <property type="entry name" value="CARBOHYDRATE DIACID REGULATOR"/>
    <property type="match status" value="1"/>
</dbReference>
<dbReference type="PANTHER" id="PTHR33744:SF7">
    <property type="entry name" value="PUCR FAMILY TRANSCRIPTIONAL REGULATOR"/>
    <property type="match status" value="1"/>
</dbReference>
<dbReference type="EMBL" id="JBHTGP010000018">
    <property type="protein sequence ID" value="MFD0690130.1"/>
    <property type="molecule type" value="Genomic_DNA"/>
</dbReference>
<organism evidence="4 5">
    <name type="scientific">Actinomadura fibrosa</name>
    <dbReference type="NCBI Taxonomy" id="111802"/>
    <lineage>
        <taxon>Bacteria</taxon>
        <taxon>Bacillati</taxon>
        <taxon>Actinomycetota</taxon>
        <taxon>Actinomycetes</taxon>
        <taxon>Streptosporangiales</taxon>
        <taxon>Thermomonosporaceae</taxon>
        <taxon>Actinomadura</taxon>
    </lineage>
</organism>
<name>A0ABW2XWF5_9ACTN</name>